<evidence type="ECO:0000256" key="2">
    <source>
        <dbReference type="ARBA" id="ARBA00004325"/>
    </source>
</evidence>
<keyword evidence="3" id="KW-0812">Transmembrane</keyword>
<reference evidence="10" key="1">
    <citation type="submission" date="2025-08" db="UniProtKB">
        <authorList>
            <consortium name="RefSeq"/>
        </authorList>
    </citation>
    <scope>IDENTIFICATION</scope>
    <source>
        <tissue evidence="10">Whole Larva</tissue>
    </source>
</reference>
<name>A0ABM1M737_NICVS</name>
<evidence type="ECO:0000313" key="10">
    <source>
        <dbReference type="RefSeq" id="XP_017770387.1"/>
    </source>
</evidence>
<keyword evidence="9" id="KW-1185">Reference proteome</keyword>
<keyword evidence="6" id="KW-0496">Mitochondrion</keyword>
<evidence type="ECO:0000256" key="7">
    <source>
        <dbReference type="ARBA" id="ARBA00023136"/>
    </source>
</evidence>
<evidence type="ECO:0000256" key="4">
    <source>
        <dbReference type="ARBA" id="ARBA00022946"/>
    </source>
</evidence>
<evidence type="ECO:0000256" key="1">
    <source>
        <dbReference type="ARBA" id="ARBA00004167"/>
    </source>
</evidence>
<keyword evidence="5" id="KW-1133">Transmembrane helix</keyword>
<accession>A0ABM1M737</accession>
<protein>
    <submittedName>
        <fullName evidence="10">Protein PET100 homolog, mitochondrial-like</fullName>
    </submittedName>
</protein>
<evidence type="ECO:0000256" key="3">
    <source>
        <dbReference type="ARBA" id="ARBA00022692"/>
    </source>
</evidence>
<dbReference type="RefSeq" id="XP_017770387.1">
    <property type="nucleotide sequence ID" value="XM_017914898.1"/>
</dbReference>
<comment type="subcellular location">
    <subcellularLocation>
        <location evidence="1">Membrane</location>
        <topology evidence="1">Single-pass membrane protein</topology>
    </subcellularLocation>
    <subcellularLocation>
        <location evidence="2">Mitochondrion membrane</location>
    </subcellularLocation>
</comment>
<dbReference type="GeneID" id="108558092"/>
<dbReference type="InterPro" id="IPR018625">
    <property type="entry name" value="Pet100"/>
</dbReference>
<evidence type="ECO:0000256" key="5">
    <source>
        <dbReference type="ARBA" id="ARBA00022989"/>
    </source>
</evidence>
<organism evidence="9 10">
    <name type="scientific">Nicrophorus vespilloides</name>
    <name type="common">Boreal carrion beetle</name>
    <dbReference type="NCBI Taxonomy" id="110193"/>
    <lineage>
        <taxon>Eukaryota</taxon>
        <taxon>Metazoa</taxon>
        <taxon>Ecdysozoa</taxon>
        <taxon>Arthropoda</taxon>
        <taxon>Hexapoda</taxon>
        <taxon>Insecta</taxon>
        <taxon>Pterygota</taxon>
        <taxon>Neoptera</taxon>
        <taxon>Endopterygota</taxon>
        <taxon>Coleoptera</taxon>
        <taxon>Polyphaga</taxon>
        <taxon>Staphyliniformia</taxon>
        <taxon>Silphidae</taxon>
        <taxon>Nicrophorinae</taxon>
        <taxon>Nicrophorus</taxon>
    </lineage>
</organism>
<comment type="similarity">
    <text evidence="8">Belongs to the PET100 family.</text>
</comment>
<evidence type="ECO:0000313" key="9">
    <source>
        <dbReference type="Proteomes" id="UP000695000"/>
    </source>
</evidence>
<dbReference type="Pfam" id="PF09803">
    <property type="entry name" value="Pet100"/>
    <property type="match status" value="1"/>
</dbReference>
<dbReference type="PANTHER" id="PTHR33968:SF1">
    <property type="entry name" value="PROTEIN PET100 HOMOLOG, MITOCHONDRIAL"/>
    <property type="match status" value="1"/>
</dbReference>
<gene>
    <name evidence="10" type="primary">LOC108558092</name>
</gene>
<sequence length="70" mass="8612">MGNWQLEVGKMVLYMAFPVCLFHYFNQPQYFEKWVVQKKRELYPPDSKTEQYRAALKELSDRQRMKQFDT</sequence>
<keyword evidence="4" id="KW-0809">Transit peptide</keyword>
<proteinExistence type="inferred from homology"/>
<evidence type="ECO:0000256" key="6">
    <source>
        <dbReference type="ARBA" id="ARBA00023128"/>
    </source>
</evidence>
<keyword evidence="7" id="KW-0472">Membrane</keyword>
<dbReference type="PANTHER" id="PTHR33968">
    <property type="entry name" value="PROTEIN PET100 HOMOLOG, MITOCHONDRIAL"/>
    <property type="match status" value="1"/>
</dbReference>
<dbReference type="Proteomes" id="UP000695000">
    <property type="component" value="Unplaced"/>
</dbReference>
<evidence type="ECO:0000256" key="8">
    <source>
        <dbReference type="ARBA" id="ARBA00038077"/>
    </source>
</evidence>